<dbReference type="InterPro" id="IPR027417">
    <property type="entry name" value="P-loop_NTPase"/>
</dbReference>
<proteinExistence type="predicted"/>
<keyword evidence="3" id="KW-1185">Reference proteome</keyword>
<accession>A0ABD3ATH9</accession>
<dbReference type="EMBL" id="JBJUIK010000002">
    <property type="protein sequence ID" value="KAL3534511.1"/>
    <property type="molecule type" value="Genomic_DNA"/>
</dbReference>
<name>A0ABD3ATH9_9GENT</name>
<evidence type="ECO:0000313" key="2">
    <source>
        <dbReference type="EMBL" id="KAL3534511.1"/>
    </source>
</evidence>
<comment type="caution">
    <text evidence="2">The sequence shown here is derived from an EMBL/GenBank/DDBJ whole genome shotgun (WGS) entry which is preliminary data.</text>
</comment>
<dbReference type="InterPro" id="IPR002182">
    <property type="entry name" value="NB-ARC"/>
</dbReference>
<reference evidence="2 3" key="1">
    <citation type="submission" date="2024-11" db="EMBL/GenBank/DDBJ databases">
        <title>A near-complete genome assembly of Cinchona calisaya.</title>
        <authorList>
            <person name="Lian D.C."/>
            <person name="Zhao X.W."/>
            <person name="Wei L."/>
        </authorList>
    </citation>
    <scope>NUCLEOTIDE SEQUENCE [LARGE SCALE GENOMIC DNA]</scope>
    <source>
        <tissue evidence="2">Nenye</tissue>
    </source>
</reference>
<feature type="domain" description="NB-ARC" evidence="1">
    <location>
        <begin position="136"/>
        <end position="202"/>
    </location>
</feature>
<protein>
    <recommendedName>
        <fullName evidence="1">NB-ARC domain-containing protein</fullName>
    </recommendedName>
</protein>
<dbReference type="Proteomes" id="UP001630127">
    <property type="component" value="Unassembled WGS sequence"/>
</dbReference>
<dbReference type="PANTHER" id="PTHR19338">
    <property type="entry name" value="TRANSLOCASE OF INNER MITOCHONDRIAL MEMBRANE 13 HOMOLOG"/>
    <property type="match status" value="1"/>
</dbReference>
<dbReference type="Pfam" id="PF00931">
    <property type="entry name" value="NB-ARC"/>
    <property type="match status" value="1"/>
</dbReference>
<dbReference type="AlphaFoldDB" id="A0ABD3ATH9"/>
<dbReference type="PANTHER" id="PTHR19338:SF73">
    <property type="entry name" value="DISEASE RESISTANCE PROTEIN RGA2-LIKE"/>
    <property type="match status" value="1"/>
</dbReference>
<sequence>MENAYEQLVSMRKLLCDIAQHLGNSHMEFLLTGFKDAAYQAEYIIDSYVAGEGSIWGHKLGLFVVIKDVKILYKELKAAFLTMTMACDTVIPTISSSAPSQANYHVKGGSKGEIHNKVEAADNKLVGFKDAEAEMIELLTGGSRQLKIVSIVGMPGLGKTTLSNSLYNHRSISLHFHVRAWCCISQVYEKDSLLFDIFDQIVGKTIKSRETN</sequence>
<evidence type="ECO:0000259" key="1">
    <source>
        <dbReference type="Pfam" id="PF00931"/>
    </source>
</evidence>
<gene>
    <name evidence="2" type="ORF">ACH5RR_002972</name>
</gene>
<dbReference type="Gene3D" id="3.40.50.300">
    <property type="entry name" value="P-loop containing nucleotide triphosphate hydrolases"/>
    <property type="match status" value="1"/>
</dbReference>
<dbReference type="SUPFAM" id="SSF52540">
    <property type="entry name" value="P-loop containing nucleoside triphosphate hydrolases"/>
    <property type="match status" value="1"/>
</dbReference>
<evidence type="ECO:0000313" key="3">
    <source>
        <dbReference type="Proteomes" id="UP001630127"/>
    </source>
</evidence>
<organism evidence="2 3">
    <name type="scientific">Cinchona calisaya</name>
    <dbReference type="NCBI Taxonomy" id="153742"/>
    <lineage>
        <taxon>Eukaryota</taxon>
        <taxon>Viridiplantae</taxon>
        <taxon>Streptophyta</taxon>
        <taxon>Embryophyta</taxon>
        <taxon>Tracheophyta</taxon>
        <taxon>Spermatophyta</taxon>
        <taxon>Magnoliopsida</taxon>
        <taxon>eudicotyledons</taxon>
        <taxon>Gunneridae</taxon>
        <taxon>Pentapetalae</taxon>
        <taxon>asterids</taxon>
        <taxon>lamiids</taxon>
        <taxon>Gentianales</taxon>
        <taxon>Rubiaceae</taxon>
        <taxon>Cinchonoideae</taxon>
        <taxon>Cinchoneae</taxon>
        <taxon>Cinchona</taxon>
    </lineage>
</organism>